<keyword evidence="3" id="KW-1185">Reference proteome</keyword>
<sequence>MVQLKAWQKLFSERRKAYEALAVGKEHNMAKMNETISTLHDMTRQVFGRKLEFLTVHRPGARYFCVAWKSDVEPSYAALVVHSAPVVNAEYEKVKELVGFNSVDVLRYNDDSEEEDERPYRSDPEYLIDDSG</sequence>
<dbReference type="GeneID" id="34561503"/>
<dbReference type="Proteomes" id="UP000176998">
    <property type="component" value="Unassembled WGS sequence"/>
</dbReference>
<evidence type="ECO:0000256" key="1">
    <source>
        <dbReference type="SAM" id="MobiDB-lite"/>
    </source>
</evidence>
<comment type="caution">
    <text evidence="2">The sequence shown here is derived from an EMBL/GenBank/DDBJ whole genome shotgun (WGS) entry which is preliminary data.</text>
</comment>
<feature type="region of interest" description="Disordered" evidence="1">
    <location>
        <begin position="110"/>
        <end position="132"/>
    </location>
</feature>
<accession>A0A1G4B4D3</accession>
<gene>
    <name evidence="2" type="ORF">CORC01_08362</name>
</gene>
<protein>
    <submittedName>
        <fullName evidence="2">Uncharacterized protein</fullName>
    </submittedName>
</protein>
<dbReference type="RefSeq" id="XP_022473450.1">
    <property type="nucleotide sequence ID" value="XM_022619993.1"/>
</dbReference>
<dbReference type="AlphaFoldDB" id="A0A1G4B4D3"/>
<name>A0A1G4B4D3_9PEZI</name>
<evidence type="ECO:0000313" key="3">
    <source>
        <dbReference type="Proteomes" id="UP000176998"/>
    </source>
</evidence>
<dbReference type="EMBL" id="MJBS01000071">
    <property type="protein sequence ID" value="OHE96290.1"/>
    <property type="molecule type" value="Genomic_DNA"/>
</dbReference>
<organism evidence="2 3">
    <name type="scientific">Colletotrichum orchidophilum</name>
    <dbReference type="NCBI Taxonomy" id="1209926"/>
    <lineage>
        <taxon>Eukaryota</taxon>
        <taxon>Fungi</taxon>
        <taxon>Dikarya</taxon>
        <taxon>Ascomycota</taxon>
        <taxon>Pezizomycotina</taxon>
        <taxon>Sordariomycetes</taxon>
        <taxon>Hypocreomycetidae</taxon>
        <taxon>Glomerellales</taxon>
        <taxon>Glomerellaceae</taxon>
        <taxon>Colletotrichum</taxon>
    </lineage>
</organism>
<proteinExistence type="predicted"/>
<evidence type="ECO:0000313" key="2">
    <source>
        <dbReference type="EMBL" id="OHE96290.1"/>
    </source>
</evidence>
<reference evidence="2 3" key="1">
    <citation type="submission" date="2016-09" db="EMBL/GenBank/DDBJ databases">
        <authorList>
            <person name="Capua I."/>
            <person name="De Benedictis P."/>
            <person name="Joannis T."/>
            <person name="Lombin L.H."/>
            <person name="Cattoli G."/>
        </authorList>
    </citation>
    <scope>NUCLEOTIDE SEQUENCE [LARGE SCALE GENOMIC DNA]</scope>
    <source>
        <strain evidence="2 3">IMI 309357</strain>
    </source>
</reference>